<dbReference type="PANTHER" id="PTHR30622:SF4">
    <property type="entry name" value="UNDECAPRENYL-DIPHOSPHATASE"/>
    <property type="match status" value="1"/>
</dbReference>
<evidence type="ECO:0000256" key="12">
    <source>
        <dbReference type="ARBA" id="ARBA00023251"/>
    </source>
</evidence>
<comment type="caution">
    <text evidence="18">The sequence shown here is derived from an EMBL/GenBank/DDBJ whole genome shotgun (WGS) entry which is preliminary data.</text>
</comment>
<evidence type="ECO:0000256" key="15">
    <source>
        <dbReference type="ARBA" id="ARBA00032932"/>
    </source>
</evidence>
<keyword evidence="6 17" id="KW-0812">Transmembrane</keyword>
<dbReference type="EMBL" id="JARPTC010000007">
    <property type="protein sequence ID" value="MDO7786730.1"/>
    <property type="molecule type" value="Genomic_DNA"/>
</dbReference>
<evidence type="ECO:0000256" key="13">
    <source>
        <dbReference type="ARBA" id="ARBA00023316"/>
    </source>
</evidence>
<name>A0AAW7ZBW4_9FIRM</name>
<protein>
    <recommendedName>
        <fullName evidence="4">Undecaprenyl-diphosphatase</fullName>
        <ecNumber evidence="3">3.6.1.27</ecNumber>
    </recommendedName>
    <alternativeName>
        <fullName evidence="15">Bacitracin resistance protein</fullName>
    </alternativeName>
    <alternativeName>
        <fullName evidence="14">Undecaprenyl pyrophosphate phosphatase</fullName>
    </alternativeName>
</protein>
<evidence type="ECO:0000256" key="1">
    <source>
        <dbReference type="ARBA" id="ARBA00004651"/>
    </source>
</evidence>
<keyword evidence="7" id="KW-0378">Hydrolase</keyword>
<keyword evidence="9" id="KW-0573">Peptidoglycan synthesis</keyword>
<evidence type="ECO:0000313" key="18">
    <source>
        <dbReference type="EMBL" id="MDO7786730.1"/>
    </source>
</evidence>
<organism evidence="18 19">
    <name type="scientific">Desulforamulus aquiferis</name>
    <dbReference type="NCBI Taxonomy" id="1397668"/>
    <lineage>
        <taxon>Bacteria</taxon>
        <taxon>Bacillati</taxon>
        <taxon>Bacillota</taxon>
        <taxon>Clostridia</taxon>
        <taxon>Eubacteriales</taxon>
        <taxon>Peptococcaceae</taxon>
        <taxon>Desulforamulus</taxon>
    </lineage>
</organism>
<keyword evidence="13" id="KW-0961">Cell wall biogenesis/degradation</keyword>
<keyword evidence="11 17" id="KW-0472">Membrane</keyword>
<comment type="catalytic activity">
    <reaction evidence="16">
        <text>di-trans,octa-cis-undecaprenyl diphosphate + H2O = di-trans,octa-cis-undecaprenyl phosphate + phosphate + H(+)</text>
        <dbReference type="Rhea" id="RHEA:28094"/>
        <dbReference type="ChEBI" id="CHEBI:15377"/>
        <dbReference type="ChEBI" id="CHEBI:15378"/>
        <dbReference type="ChEBI" id="CHEBI:43474"/>
        <dbReference type="ChEBI" id="CHEBI:58405"/>
        <dbReference type="ChEBI" id="CHEBI:60392"/>
        <dbReference type="EC" id="3.6.1.27"/>
    </reaction>
</comment>
<evidence type="ECO:0000256" key="14">
    <source>
        <dbReference type="ARBA" id="ARBA00032707"/>
    </source>
</evidence>
<comment type="subcellular location">
    <subcellularLocation>
        <location evidence="1">Cell membrane</location>
        <topology evidence="1">Multi-pass membrane protein</topology>
    </subcellularLocation>
</comment>
<evidence type="ECO:0000256" key="16">
    <source>
        <dbReference type="ARBA" id="ARBA00047594"/>
    </source>
</evidence>
<dbReference type="Pfam" id="PF02673">
    <property type="entry name" value="BacA"/>
    <property type="match status" value="1"/>
</dbReference>
<evidence type="ECO:0000256" key="4">
    <source>
        <dbReference type="ARBA" id="ARBA00021581"/>
    </source>
</evidence>
<evidence type="ECO:0000256" key="10">
    <source>
        <dbReference type="ARBA" id="ARBA00022989"/>
    </source>
</evidence>
<comment type="similarity">
    <text evidence="2">Belongs to the UppP family.</text>
</comment>
<evidence type="ECO:0000256" key="11">
    <source>
        <dbReference type="ARBA" id="ARBA00023136"/>
    </source>
</evidence>
<dbReference type="InterPro" id="IPR003824">
    <property type="entry name" value="UppP"/>
</dbReference>
<dbReference type="GO" id="GO:0050380">
    <property type="term" value="F:undecaprenyl-diphosphatase activity"/>
    <property type="evidence" value="ECO:0007669"/>
    <property type="project" value="UniProtKB-EC"/>
</dbReference>
<evidence type="ECO:0000256" key="17">
    <source>
        <dbReference type="SAM" id="Phobius"/>
    </source>
</evidence>
<evidence type="ECO:0000256" key="6">
    <source>
        <dbReference type="ARBA" id="ARBA00022692"/>
    </source>
</evidence>
<dbReference type="EC" id="3.6.1.27" evidence="3"/>
<evidence type="ECO:0000256" key="5">
    <source>
        <dbReference type="ARBA" id="ARBA00022475"/>
    </source>
</evidence>
<reference evidence="18" key="2">
    <citation type="submission" date="2023-03" db="EMBL/GenBank/DDBJ databases">
        <authorList>
            <person name="Zhang Z."/>
        </authorList>
    </citation>
    <scope>NUCLEOTIDE SEQUENCE</scope>
    <source>
        <strain evidence="18">DSA</strain>
    </source>
</reference>
<dbReference type="GO" id="GO:0005886">
    <property type="term" value="C:plasma membrane"/>
    <property type="evidence" value="ECO:0007669"/>
    <property type="project" value="UniProtKB-SubCell"/>
</dbReference>
<dbReference type="GO" id="GO:0008360">
    <property type="term" value="P:regulation of cell shape"/>
    <property type="evidence" value="ECO:0007669"/>
    <property type="project" value="UniProtKB-KW"/>
</dbReference>
<evidence type="ECO:0000313" key="19">
    <source>
        <dbReference type="Proteomes" id="UP001172911"/>
    </source>
</evidence>
<dbReference type="RefSeq" id="WP_304541819.1">
    <property type="nucleotide sequence ID" value="NZ_JARPTC010000007.1"/>
</dbReference>
<evidence type="ECO:0000256" key="2">
    <source>
        <dbReference type="ARBA" id="ARBA00010621"/>
    </source>
</evidence>
<evidence type="ECO:0000256" key="7">
    <source>
        <dbReference type="ARBA" id="ARBA00022801"/>
    </source>
</evidence>
<sequence>MDFEEIALTGSTVGWGFLITGTLLWVADNMKTKGTKGISEISFKDALIVGTLQGAAIFPAVSRSGSTIAGALFRGINRQAAARFSFLLSMPAILGAVVLQSKRLVSRCMETSLISWDNSLN</sequence>
<dbReference type="GO" id="GO:0046677">
    <property type="term" value="P:response to antibiotic"/>
    <property type="evidence" value="ECO:0007669"/>
    <property type="project" value="UniProtKB-KW"/>
</dbReference>
<gene>
    <name evidence="18" type="ORF">P6N53_05775</name>
</gene>
<reference evidence="18" key="1">
    <citation type="journal article" date="2023" name="J. Hazard. Mater.">
        <title>Anaerobic biodegradation of pyrene and benzo[a]pyrene by a new sulfate-reducing Desulforamulus aquiferis strain DSA.</title>
        <authorList>
            <person name="Zhang Z."/>
            <person name="Sun J."/>
            <person name="Gong X."/>
            <person name="Wang C."/>
            <person name="Wang H."/>
        </authorList>
    </citation>
    <scope>NUCLEOTIDE SEQUENCE</scope>
    <source>
        <strain evidence="18">DSA</strain>
    </source>
</reference>
<dbReference type="GO" id="GO:0009252">
    <property type="term" value="P:peptidoglycan biosynthetic process"/>
    <property type="evidence" value="ECO:0007669"/>
    <property type="project" value="UniProtKB-KW"/>
</dbReference>
<keyword evidence="10 17" id="KW-1133">Transmembrane helix</keyword>
<dbReference type="GO" id="GO:0071555">
    <property type="term" value="P:cell wall organization"/>
    <property type="evidence" value="ECO:0007669"/>
    <property type="project" value="UniProtKB-KW"/>
</dbReference>
<evidence type="ECO:0000256" key="3">
    <source>
        <dbReference type="ARBA" id="ARBA00012374"/>
    </source>
</evidence>
<dbReference type="PANTHER" id="PTHR30622">
    <property type="entry name" value="UNDECAPRENYL-DIPHOSPHATASE"/>
    <property type="match status" value="1"/>
</dbReference>
<feature type="transmembrane region" description="Helical" evidence="17">
    <location>
        <begin position="6"/>
        <end position="26"/>
    </location>
</feature>
<dbReference type="AlphaFoldDB" id="A0AAW7ZBW4"/>
<keyword evidence="12" id="KW-0046">Antibiotic resistance</keyword>
<accession>A0AAW7ZBW4</accession>
<evidence type="ECO:0000256" key="8">
    <source>
        <dbReference type="ARBA" id="ARBA00022960"/>
    </source>
</evidence>
<keyword evidence="19" id="KW-1185">Reference proteome</keyword>
<dbReference type="Proteomes" id="UP001172911">
    <property type="component" value="Unassembled WGS sequence"/>
</dbReference>
<keyword evidence="8" id="KW-0133">Cell shape</keyword>
<evidence type="ECO:0000256" key="9">
    <source>
        <dbReference type="ARBA" id="ARBA00022984"/>
    </source>
</evidence>
<feature type="transmembrane region" description="Helical" evidence="17">
    <location>
        <begin position="82"/>
        <end position="99"/>
    </location>
</feature>
<proteinExistence type="inferred from homology"/>
<keyword evidence="5" id="KW-1003">Cell membrane</keyword>